<reference evidence="1 2" key="1">
    <citation type="journal article" date="2010" name="Science">
        <title>Genomic comparison of the ants Camponotus floridanus and Harpegnathos saltator.</title>
        <authorList>
            <person name="Bonasio R."/>
            <person name="Zhang G."/>
            <person name="Ye C."/>
            <person name="Mutti N.S."/>
            <person name="Fang X."/>
            <person name="Qin N."/>
            <person name="Donahue G."/>
            <person name="Yang P."/>
            <person name="Li Q."/>
            <person name="Li C."/>
            <person name="Zhang P."/>
            <person name="Huang Z."/>
            <person name="Berger S.L."/>
            <person name="Reinberg D."/>
            <person name="Wang J."/>
            <person name="Liebig J."/>
        </authorList>
    </citation>
    <scope>NUCLEOTIDE SEQUENCE [LARGE SCALE GENOMIC DNA]</scope>
    <source>
        <strain evidence="1 2">R22 G/1</strain>
    </source>
</reference>
<evidence type="ECO:0000313" key="1">
    <source>
        <dbReference type="EMBL" id="EFN85612.1"/>
    </source>
</evidence>
<feature type="non-terminal residue" evidence="1">
    <location>
        <position position="56"/>
    </location>
</feature>
<evidence type="ECO:0000313" key="2">
    <source>
        <dbReference type="Proteomes" id="UP000008237"/>
    </source>
</evidence>
<dbReference type="OMA" id="AIMISLQ"/>
<feature type="non-terminal residue" evidence="1">
    <location>
        <position position="1"/>
    </location>
</feature>
<dbReference type="Proteomes" id="UP000008237">
    <property type="component" value="Unassembled WGS sequence"/>
</dbReference>
<keyword evidence="2" id="KW-1185">Reference proteome</keyword>
<proteinExistence type="predicted"/>
<dbReference type="EMBL" id="GL447996">
    <property type="protein sequence ID" value="EFN85612.1"/>
    <property type="molecule type" value="Genomic_DNA"/>
</dbReference>
<accession>E2BFB8</accession>
<name>E2BFB8_HARSA</name>
<dbReference type="AlphaFoldDB" id="E2BFB8"/>
<dbReference type="InParanoid" id="E2BFB8"/>
<organism evidence="2">
    <name type="scientific">Harpegnathos saltator</name>
    <name type="common">Jerdon's jumping ant</name>
    <dbReference type="NCBI Taxonomy" id="610380"/>
    <lineage>
        <taxon>Eukaryota</taxon>
        <taxon>Metazoa</taxon>
        <taxon>Ecdysozoa</taxon>
        <taxon>Arthropoda</taxon>
        <taxon>Hexapoda</taxon>
        <taxon>Insecta</taxon>
        <taxon>Pterygota</taxon>
        <taxon>Neoptera</taxon>
        <taxon>Endopterygota</taxon>
        <taxon>Hymenoptera</taxon>
        <taxon>Apocrita</taxon>
        <taxon>Aculeata</taxon>
        <taxon>Formicoidea</taxon>
        <taxon>Formicidae</taxon>
        <taxon>Ponerinae</taxon>
        <taxon>Ponerini</taxon>
        <taxon>Harpegnathos</taxon>
    </lineage>
</organism>
<gene>
    <name evidence="1" type="ORF">EAI_05706</name>
</gene>
<protein>
    <submittedName>
        <fullName evidence="1">Uncharacterized protein</fullName>
    </submittedName>
</protein>
<sequence>DIAAILSYLIDNPQDASKIRALCENKTNETYTTYIKEKALAIMISLQLSKLKYFSL</sequence>